<proteinExistence type="predicted"/>
<dbReference type="PANTHER" id="PTHR45523:SF3">
    <property type="entry name" value="VACUOLAR PROTEIN SORTING-ASSOCIATED PROTEIN 13A"/>
    <property type="match status" value="1"/>
</dbReference>
<sequence>MNLIRGAGKLHLRHLNPDGNEGTREVPLLILASQSYLYYCNFQSVELEKLAVYLDSDITPWHITKPWDDLQPSEWDQVFSFGTKDGRPANALVQKHTYVLQPVTGNAKYSKQRSNSSNRDQPLQKAAVSLDDVTISLSKSGYRDVLKLADNFSAFNERLKYAHFRPLVPVKSDPRSWWKYACRVVSDQIKKASLMNGVLIHLGLIFNLPRVVWGKDSDITPWHITKPWDDLQPSEWDQVFSFGTKDGKPANALVQKHTYSGYRDVLKLADNFSAFNERLKYAHFRPLVPVKSDPRSWWKYACRVVSDQIKKASGRTSWEQVLKMLAHKFFEKSQSDIYLKKQNTKKSWWSFGWNSGPVEDDNQPRHFTDEDWKQLNEIIGYKEGDDSEQLLLNDDRGDVLHTLLEVHMKHNASRLTEAHEFVAELSCENLDCLMKFYKDAKVFDMKLGSYRLSSPDGLLAESATSYDSLVGVFRYKPFDAKVDWSMVAKASPCYVTYLKNPVDQIINFFESNAAVSQKMALETAAAVQVL</sequence>
<dbReference type="AlphaFoldDB" id="A0A6L2LJ31"/>
<dbReference type="EMBL" id="BKCJ010004356">
    <property type="protein sequence ID" value="GEU60562.1"/>
    <property type="molecule type" value="Genomic_DNA"/>
</dbReference>
<gene>
    <name evidence="3" type="ORF">Tci_032540</name>
</gene>
<accession>A0A6L2LJ31</accession>
<dbReference type="PANTHER" id="PTHR45523">
    <property type="entry name" value="TETRATRICOPEPTIDE REPEAT (TPR)-CONTAINING PROTEIN-RELATED"/>
    <property type="match status" value="1"/>
</dbReference>
<name>A0A6L2LJ31_TANCI</name>
<comment type="caution">
    <text evidence="3">The sequence shown here is derived from an EMBL/GenBank/DDBJ whole genome shotgun (WGS) entry which is preliminary data.</text>
</comment>
<reference evidence="3" key="1">
    <citation type="journal article" date="2019" name="Sci. Rep.">
        <title>Draft genome of Tanacetum cinerariifolium, the natural source of mosquito coil.</title>
        <authorList>
            <person name="Yamashiro T."/>
            <person name="Shiraishi A."/>
            <person name="Satake H."/>
            <person name="Nakayama K."/>
        </authorList>
    </citation>
    <scope>NUCLEOTIDE SEQUENCE</scope>
</reference>
<protein>
    <recommendedName>
        <fullName evidence="2">Chorein N-terminal domain-containing protein</fullName>
    </recommendedName>
</protein>
<organism evidence="3">
    <name type="scientific">Tanacetum cinerariifolium</name>
    <name type="common">Dalmatian daisy</name>
    <name type="synonym">Chrysanthemum cinerariifolium</name>
    <dbReference type="NCBI Taxonomy" id="118510"/>
    <lineage>
        <taxon>Eukaryota</taxon>
        <taxon>Viridiplantae</taxon>
        <taxon>Streptophyta</taxon>
        <taxon>Embryophyta</taxon>
        <taxon>Tracheophyta</taxon>
        <taxon>Spermatophyta</taxon>
        <taxon>Magnoliopsida</taxon>
        <taxon>eudicotyledons</taxon>
        <taxon>Gunneridae</taxon>
        <taxon>Pentapetalae</taxon>
        <taxon>asterids</taxon>
        <taxon>campanulids</taxon>
        <taxon>Asterales</taxon>
        <taxon>Asteraceae</taxon>
        <taxon>Asteroideae</taxon>
        <taxon>Anthemideae</taxon>
        <taxon>Anthemidinae</taxon>
        <taxon>Tanacetum</taxon>
    </lineage>
</organism>
<dbReference type="Pfam" id="PF12624">
    <property type="entry name" value="VPS13_N"/>
    <property type="match status" value="1"/>
</dbReference>
<feature type="domain" description="Chorein N-terminal" evidence="2">
    <location>
        <begin position="45"/>
        <end position="193"/>
    </location>
</feature>
<keyword evidence="1" id="KW-0813">Transport</keyword>
<evidence type="ECO:0000259" key="2">
    <source>
        <dbReference type="Pfam" id="PF12624"/>
    </source>
</evidence>
<dbReference type="InterPro" id="IPR026854">
    <property type="entry name" value="VPS13_N"/>
</dbReference>
<evidence type="ECO:0000256" key="1">
    <source>
        <dbReference type="ARBA" id="ARBA00022448"/>
    </source>
</evidence>
<evidence type="ECO:0000313" key="3">
    <source>
        <dbReference type="EMBL" id="GEU60562.1"/>
    </source>
</evidence>